<evidence type="ECO:0000313" key="4">
    <source>
        <dbReference type="Proteomes" id="UP000001876"/>
    </source>
</evidence>
<dbReference type="InterPro" id="IPR039902">
    <property type="entry name" value="CCDC148/CCDC112"/>
</dbReference>
<reference evidence="3 4" key="1">
    <citation type="journal article" date="2009" name="Science">
        <title>Green evolution and dynamic adaptations revealed by genomes of the marine picoeukaryotes Micromonas.</title>
        <authorList>
            <person name="Worden A.Z."/>
            <person name="Lee J.H."/>
            <person name="Mock T."/>
            <person name="Rouze P."/>
            <person name="Simmons M.P."/>
            <person name="Aerts A.L."/>
            <person name="Allen A.E."/>
            <person name="Cuvelier M.L."/>
            <person name="Derelle E."/>
            <person name="Everett M.V."/>
            <person name="Foulon E."/>
            <person name="Grimwood J."/>
            <person name="Gundlach H."/>
            <person name="Henrissat B."/>
            <person name="Napoli C."/>
            <person name="McDonald S.M."/>
            <person name="Parker M.S."/>
            <person name="Rombauts S."/>
            <person name="Salamov A."/>
            <person name="Von Dassow P."/>
            <person name="Badger J.H."/>
            <person name="Coutinho P.M."/>
            <person name="Demir E."/>
            <person name="Dubchak I."/>
            <person name="Gentemann C."/>
            <person name="Eikrem W."/>
            <person name="Gready J.E."/>
            <person name="John U."/>
            <person name="Lanier W."/>
            <person name="Lindquist E.A."/>
            <person name="Lucas S."/>
            <person name="Mayer K.F."/>
            <person name="Moreau H."/>
            <person name="Not F."/>
            <person name="Otillar R."/>
            <person name="Panaud O."/>
            <person name="Pangilinan J."/>
            <person name="Paulsen I."/>
            <person name="Piegu B."/>
            <person name="Poliakov A."/>
            <person name="Robbens S."/>
            <person name="Schmutz J."/>
            <person name="Toulza E."/>
            <person name="Wyss T."/>
            <person name="Zelensky A."/>
            <person name="Zhou K."/>
            <person name="Armbrust E.V."/>
            <person name="Bhattacharya D."/>
            <person name="Goodenough U.W."/>
            <person name="Van de Peer Y."/>
            <person name="Grigoriev I.V."/>
        </authorList>
    </citation>
    <scope>NUCLEOTIDE SEQUENCE [LARGE SCALE GENOMIC DNA]</scope>
    <source>
        <strain evidence="3 4">CCMP1545</strain>
    </source>
</reference>
<protein>
    <submittedName>
        <fullName evidence="3">Predicted protein</fullName>
    </submittedName>
</protein>
<keyword evidence="4" id="KW-1185">Reference proteome</keyword>
<feature type="compositionally biased region" description="Basic and acidic residues" evidence="2">
    <location>
        <begin position="542"/>
        <end position="563"/>
    </location>
</feature>
<evidence type="ECO:0000313" key="3">
    <source>
        <dbReference type="EMBL" id="EEH58678.1"/>
    </source>
</evidence>
<dbReference type="KEGG" id="mpp:MICPUCDRAFT_46874"/>
<feature type="region of interest" description="Disordered" evidence="2">
    <location>
        <begin position="535"/>
        <end position="563"/>
    </location>
</feature>
<gene>
    <name evidence="3" type="ORF">MICPUCDRAFT_46874</name>
</gene>
<dbReference type="EMBL" id="GG663737">
    <property type="protein sequence ID" value="EEH58678.1"/>
    <property type="molecule type" value="Genomic_DNA"/>
</dbReference>
<sequence length="661" mass="69838">MTTTPPRDDDETLFTVADASGHFAADWGSEEEDVDVEADDDDYSEGADVAEEVDALDEDEIDEWVDADGADLGPGTPSPKKGGGGWDEDVHSGEEEDEAEAAAAAEAEEAEEEEEGEIQDLLTGAPLAKPAPPKKKKPTSTNAAPRCANAASSAAATKPGAGVAPEVRAWIADAATLRGKQKQLETAISSAAARARLPPDVEPIATHGAAAAEEDQDELRADLAARLKRVRSNVVGLGLHVANVASGSGAFYTTRVDDPTWEEEAAASTSAAATRLAGSKKPGTKPGPYVRPRRPATAKAGVEPWTRDATTTTPAKKRTVGGAASIAKRTPSVATSPFAVSPPSPSPGGGGTRPKTAAAAAAAAARGGDRASLGPWAKSALSAASPPPAKTTRVLLDGTPVLDGLDDDDAARDGARGETVPKAVTDHDDYVEKFGPTGGWADVDHARWRRCLSRANMNYGAAVLLAAEELSAFGIERQEVIRHARWDAARDDLFEKKKEAVKKWRAKQREAAAAHRAKLDAEHDAKERLRATKASAELAAQRSREKEALREWKEKKRSEEENRKLCAAANDAAAAEARAERLRLKKIERAERDARNAWREQARVAAAENARIAAEKAAAALIPSAPPTSQASAKAERERLAKKALQARIPRTGSHTTPFAW</sequence>
<feature type="compositionally biased region" description="Acidic residues" evidence="2">
    <location>
        <begin position="94"/>
        <end position="118"/>
    </location>
</feature>
<dbReference type="OMA" id="RHARWDA"/>
<evidence type="ECO:0000256" key="2">
    <source>
        <dbReference type="SAM" id="MobiDB-lite"/>
    </source>
</evidence>
<feature type="region of interest" description="Disordered" evidence="2">
    <location>
        <begin position="619"/>
        <end position="661"/>
    </location>
</feature>
<keyword evidence="1" id="KW-0175">Coiled coil</keyword>
<feature type="region of interest" description="Disordered" evidence="2">
    <location>
        <begin position="22"/>
        <end position="46"/>
    </location>
</feature>
<organism evidence="4">
    <name type="scientific">Micromonas pusilla (strain CCMP1545)</name>
    <name type="common">Picoplanktonic green alga</name>
    <dbReference type="NCBI Taxonomy" id="564608"/>
    <lineage>
        <taxon>Eukaryota</taxon>
        <taxon>Viridiplantae</taxon>
        <taxon>Chlorophyta</taxon>
        <taxon>Mamiellophyceae</taxon>
        <taxon>Mamiellales</taxon>
        <taxon>Mamiellaceae</taxon>
        <taxon>Micromonas</taxon>
    </lineage>
</organism>
<feature type="compositionally biased region" description="Acidic residues" evidence="2">
    <location>
        <begin position="28"/>
        <end position="46"/>
    </location>
</feature>
<name>C1MN33_MICPC</name>
<dbReference type="PANTHER" id="PTHR21549:SF0">
    <property type="entry name" value="COILED-COIL DOMAIN-CONTAINING PROTEIN 112"/>
    <property type="match status" value="1"/>
</dbReference>
<feature type="region of interest" description="Disordered" evidence="2">
    <location>
        <begin position="191"/>
        <end position="216"/>
    </location>
</feature>
<evidence type="ECO:0000256" key="1">
    <source>
        <dbReference type="ARBA" id="ARBA00023054"/>
    </source>
</evidence>
<dbReference type="STRING" id="564608.C1MN33"/>
<dbReference type="GeneID" id="9682950"/>
<dbReference type="RefSeq" id="XP_003057033.1">
    <property type="nucleotide sequence ID" value="XM_003056987.1"/>
</dbReference>
<accession>C1MN33</accession>
<feature type="region of interest" description="Disordered" evidence="2">
    <location>
        <begin position="62"/>
        <end position="163"/>
    </location>
</feature>
<dbReference type="PANTHER" id="PTHR21549">
    <property type="entry name" value="MUTATED IN BLADDER CANCER 1"/>
    <property type="match status" value="1"/>
</dbReference>
<feature type="compositionally biased region" description="Low complexity" evidence="2">
    <location>
        <begin position="139"/>
        <end position="162"/>
    </location>
</feature>
<feature type="region of interest" description="Disordered" evidence="2">
    <location>
        <begin position="262"/>
        <end position="363"/>
    </location>
</feature>
<dbReference type="Proteomes" id="UP000001876">
    <property type="component" value="Unassembled WGS sequence"/>
</dbReference>
<dbReference type="AlphaFoldDB" id="C1MN33"/>
<proteinExistence type="predicted"/>